<evidence type="ECO:0000313" key="3">
    <source>
        <dbReference type="Proteomes" id="UP000708208"/>
    </source>
</evidence>
<feature type="non-terminal residue" evidence="2">
    <location>
        <position position="1"/>
    </location>
</feature>
<sequence length="90" mass="10216">MQSSSEIFQGGHWHNPPRDSRGKNWEECSTKELWGRGGLGFKQSGLQIQVLRDVLSLVFGFDAFVISDTFQQCWCVAGKLYFGEVEVRMA</sequence>
<reference evidence="2" key="1">
    <citation type="submission" date="2021-06" db="EMBL/GenBank/DDBJ databases">
        <authorList>
            <person name="Hodson N. C."/>
            <person name="Mongue J. A."/>
            <person name="Jaron S. K."/>
        </authorList>
    </citation>
    <scope>NUCLEOTIDE SEQUENCE</scope>
</reference>
<organism evidence="2 3">
    <name type="scientific">Allacma fusca</name>
    <dbReference type="NCBI Taxonomy" id="39272"/>
    <lineage>
        <taxon>Eukaryota</taxon>
        <taxon>Metazoa</taxon>
        <taxon>Ecdysozoa</taxon>
        <taxon>Arthropoda</taxon>
        <taxon>Hexapoda</taxon>
        <taxon>Collembola</taxon>
        <taxon>Symphypleona</taxon>
        <taxon>Sminthuridae</taxon>
        <taxon>Allacma</taxon>
    </lineage>
</organism>
<name>A0A8J2PES7_9HEXA</name>
<keyword evidence="3" id="KW-1185">Reference proteome</keyword>
<comment type="caution">
    <text evidence="2">The sequence shown here is derived from an EMBL/GenBank/DDBJ whole genome shotgun (WGS) entry which is preliminary data.</text>
</comment>
<proteinExistence type="predicted"/>
<dbReference type="Proteomes" id="UP000708208">
    <property type="component" value="Unassembled WGS sequence"/>
</dbReference>
<gene>
    <name evidence="2" type="ORF">AFUS01_LOCUS29485</name>
</gene>
<protein>
    <submittedName>
        <fullName evidence="2">Uncharacterized protein</fullName>
    </submittedName>
</protein>
<dbReference type="AlphaFoldDB" id="A0A8J2PES7"/>
<feature type="region of interest" description="Disordered" evidence="1">
    <location>
        <begin position="1"/>
        <end position="24"/>
    </location>
</feature>
<evidence type="ECO:0000256" key="1">
    <source>
        <dbReference type="SAM" id="MobiDB-lite"/>
    </source>
</evidence>
<evidence type="ECO:0000313" key="2">
    <source>
        <dbReference type="EMBL" id="CAG7819013.1"/>
    </source>
</evidence>
<dbReference type="EMBL" id="CAJVCH010436549">
    <property type="protein sequence ID" value="CAG7819013.1"/>
    <property type="molecule type" value="Genomic_DNA"/>
</dbReference>
<accession>A0A8J2PES7</accession>